<reference evidence="5" key="1">
    <citation type="submission" date="2020-02" db="EMBL/GenBank/DDBJ databases">
        <authorList>
            <person name="Meier V. D."/>
        </authorList>
    </citation>
    <scope>NUCLEOTIDE SEQUENCE</scope>
    <source>
        <strain evidence="5">AVDCRST_MAG51</strain>
    </source>
</reference>
<keyword evidence="1" id="KW-0540">Nuclease</keyword>
<evidence type="ECO:0000256" key="1">
    <source>
        <dbReference type="ARBA" id="ARBA00022722"/>
    </source>
</evidence>
<dbReference type="AlphaFoldDB" id="A0A6J4PJS2"/>
<feature type="non-terminal residue" evidence="5">
    <location>
        <position position="220"/>
    </location>
</feature>
<dbReference type="GO" id="GO:0033567">
    <property type="term" value="P:DNA replication, Okazaki fragment processing"/>
    <property type="evidence" value="ECO:0007669"/>
    <property type="project" value="InterPro"/>
</dbReference>
<dbReference type="GO" id="GO:0008409">
    <property type="term" value="F:5'-3' exonuclease activity"/>
    <property type="evidence" value="ECO:0007669"/>
    <property type="project" value="InterPro"/>
</dbReference>
<dbReference type="InterPro" id="IPR020045">
    <property type="entry name" value="DNA_polI_H3TH"/>
</dbReference>
<dbReference type="SMART" id="SM00279">
    <property type="entry name" value="HhH2"/>
    <property type="match status" value="1"/>
</dbReference>
<accession>A0A6J4PJS2</accession>
<organism evidence="5">
    <name type="scientific">uncultured Ramlibacter sp</name>
    <dbReference type="NCBI Taxonomy" id="260755"/>
    <lineage>
        <taxon>Bacteria</taxon>
        <taxon>Pseudomonadati</taxon>
        <taxon>Pseudomonadota</taxon>
        <taxon>Betaproteobacteria</taxon>
        <taxon>Burkholderiales</taxon>
        <taxon>Comamonadaceae</taxon>
        <taxon>Ramlibacter</taxon>
        <taxon>environmental samples</taxon>
    </lineage>
</organism>
<dbReference type="InterPro" id="IPR008918">
    <property type="entry name" value="HhH2"/>
</dbReference>
<name>A0A6J4PJS2_9BURK</name>
<dbReference type="Pfam" id="PF02739">
    <property type="entry name" value="5_3_exonuc_N"/>
    <property type="match status" value="1"/>
</dbReference>
<dbReference type="EMBL" id="CADCUX010000322">
    <property type="protein sequence ID" value="CAA9412253.1"/>
    <property type="molecule type" value="Genomic_DNA"/>
</dbReference>
<dbReference type="CDD" id="cd09898">
    <property type="entry name" value="H3TH_53EXO"/>
    <property type="match status" value="1"/>
</dbReference>
<keyword evidence="2" id="KW-0378">Hydrolase</keyword>
<dbReference type="PANTHER" id="PTHR42646:SF2">
    <property type="entry name" value="5'-3' EXONUCLEASE FAMILY PROTEIN"/>
    <property type="match status" value="1"/>
</dbReference>
<gene>
    <name evidence="5" type="ORF">AVDCRST_MAG51-1486</name>
</gene>
<dbReference type="SUPFAM" id="SSF88723">
    <property type="entry name" value="PIN domain-like"/>
    <property type="match status" value="1"/>
</dbReference>
<evidence type="ECO:0000256" key="2">
    <source>
        <dbReference type="ARBA" id="ARBA00022801"/>
    </source>
</evidence>
<proteinExistence type="predicted"/>
<evidence type="ECO:0000313" key="5">
    <source>
        <dbReference type="EMBL" id="CAA9412253.1"/>
    </source>
</evidence>
<dbReference type="SUPFAM" id="SSF47807">
    <property type="entry name" value="5' to 3' exonuclease, C-terminal subdomain"/>
    <property type="match status" value="1"/>
</dbReference>
<evidence type="ECO:0000256" key="3">
    <source>
        <dbReference type="ARBA" id="ARBA00023125"/>
    </source>
</evidence>
<dbReference type="SMART" id="SM00475">
    <property type="entry name" value="53EXOc"/>
    <property type="match status" value="1"/>
</dbReference>
<dbReference type="InterPro" id="IPR002421">
    <property type="entry name" value="5-3_exonuclease"/>
</dbReference>
<dbReference type="Gene3D" id="3.40.50.1010">
    <property type="entry name" value="5'-nuclease"/>
    <property type="match status" value="1"/>
</dbReference>
<protein>
    <submittedName>
        <fullName evidence="5">DNA polymerase I</fullName>
        <ecNumber evidence="5">2.7.7.7</ecNumber>
    </submittedName>
</protein>
<dbReference type="InterPro" id="IPR038969">
    <property type="entry name" value="FEN"/>
</dbReference>
<dbReference type="EC" id="2.7.7.7" evidence="5"/>
<keyword evidence="3" id="KW-0238">DNA-binding</keyword>
<dbReference type="Pfam" id="PF01367">
    <property type="entry name" value="5_3_exonuc"/>
    <property type="match status" value="1"/>
</dbReference>
<dbReference type="Gene3D" id="1.10.150.20">
    <property type="entry name" value="5' to 3' exonuclease, C-terminal subdomain"/>
    <property type="match status" value="1"/>
</dbReference>
<dbReference type="CDD" id="cd09859">
    <property type="entry name" value="PIN_53EXO"/>
    <property type="match status" value="1"/>
</dbReference>
<dbReference type="InterPro" id="IPR036279">
    <property type="entry name" value="5-3_exonuclease_C_sf"/>
</dbReference>
<sequence>MPAMTESPEASQPRTLLLVDGSSYLYRAFHAMPDLRAVPGDPTSPATGAIRGMINMMQKLRKDVRADYAACVFDAPGKTFRDDLYPEYKATRSPMPDDLRAQIEPIHEVVRLLGWKVLYVPSVEADDVIGTLSCMAKERGIHTVISSGDKDLSQLVNEHVVVIDTMNDRVRDIAGVEAEFGVPPRLMVDYQTLVGDSVDNVPGVDKVGPKTAVKLLQEYG</sequence>
<dbReference type="PANTHER" id="PTHR42646">
    <property type="entry name" value="FLAP ENDONUCLEASE XNI"/>
    <property type="match status" value="1"/>
</dbReference>
<dbReference type="GO" id="GO:0003887">
    <property type="term" value="F:DNA-directed DNA polymerase activity"/>
    <property type="evidence" value="ECO:0007669"/>
    <property type="project" value="UniProtKB-EC"/>
</dbReference>
<dbReference type="GO" id="GO:0017108">
    <property type="term" value="F:5'-flap endonuclease activity"/>
    <property type="evidence" value="ECO:0007669"/>
    <property type="project" value="InterPro"/>
</dbReference>
<evidence type="ECO:0000259" key="4">
    <source>
        <dbReference type="SMART" id="SM00475"/>
    </source>
</evidence>
<dbReference type="InterPro" id="IPR029060">
    <property type="entry name" value="PIN-like_dom_sf"/>
</dbReference>
<keyword evidence="5" id="KW-0808">Transferase</keyword>
<feature type="domain" description="5'-3' exonuclease" evidence="4">
    <location>
        <begin position="12"/>
        <end position="220"/>
    </location>
</feature>
<dbReference type="FunFam" id="3.40.50.1010:FF:000001">
    <property type="entry name" value="DNA polymerase I"/>
    <property type="match status" value="1"/>
</dbReference>
<keyword evidence="5" id="KW-0548">Nucleotidyltransferase</keyword>
<dbReference type="InterPro" id="IPR020046">
    <property type="entry name" value="5-3_exonucl_a-hlix_arch_N"/>
</dbReference>
<dbReference type="GO" id="GO:0003677">
    <property type="term" value="F:DNA binding"/>
    <property type="evidence" value="ECO:0007669"/>
    <property type="project" value="UniProtKB-KW"/>
</dbReference>